<dbReference type="InterPro" id="IPR003594">
    <property type="entry name" value="HATPase_dom"/>
</dbReference>
<dbReference type="InterPro" id="IPR013767">
    <property type="entry name" value="PAS_fold"/>
</dbReference>
<dbReference type="InterPro" id="IPR039506">
    <property type="entry name" value="SPOB_a"/>
</dbReference>
<evidence type="ECO:0000256" key="8">
    <source>
        <dbReference type="ARBA" id="ARBA00022741"/>
    </source>
</evidence>
<evidence type="ECO:0000256" key="14">
    <source>
        <dbReference type="ARBA" id="ARBA00054880"/>
    </source>
</evidence>
<evidence type="ECO:0000256" key="11">
    <source>
        <dbReference type="ARBA" id="ARBA00022989"/>
    </source>
</evidence>
<organism evidence="18 19">
    <name type="scientific">Erwinia amylovora NBRC 12687 = CFBP 1232</name>
    <dbReference type="NCBI Taxonomy" id="1219359"/>
    <lineage>
        <taxon>Bacteria</taxon>
        <taxon>Pseudomonadati</taxon>
        <taxon>Pseudomonadota</taxon>
        <taxon>Gammaproteobacteria</taxon>
        <taxon>Enterobacterales</taxon>
        <taxon>Erwiniaceae</taxon>
        <taxon>Erwinia</taxon>
    </lineage>
</organism>
<dbReference type="PRINTS" id="PR00344">
    <property type="entry name" value="BCTRLSENSOR"/>
</dbReference>
<keyword evidence="8" id="KW-0547">Nucleotide-binding</keyword>
<feature type="domain" description="Histidine kinase" evidence="17">
    <location>
        <begin position="438"/>
        <end position="541"/>
    </location>
</feature>
<dbReference type="Pfam" id="PF14689">
    <property type="entry name" value="SPOB_a"/>
    <property type="match status" value="1"/>
</dbReference>
<comment type="catalytic activity">
    <reaction evidence="1">
        <text>ATP + protein L-histidine = ADP + protein N-phospho-L-histidine.</text>
        <dbReference type="EC" id="2.7.13.3"/>
    </reaction>
</comment>
<keyword evidence="5" id="KW-0597">Phosphoprotein</keyword>
<keyword evidence="7 16" id="KW-0812">Transmembrane</keyword>
<keyword evidence="11 16" id="KW-1133">Transmembrane helix</keyword>
<evidence type="ECO:0000256" key="6">
    <source>
        <dbReference type="ARBA" id="ARBA00022679"/>
    </source>
</evidence>
<evidence type="ECO:0000256" key="2">
    <source>
        <dbReference type="ARBA" id="ARBA00004651"/>
    </source>
</evidence>
<dbReference type="Gene3D" id="1.10.287.130">
    <property type="match status" value="1"/>
</dbReference>
<dbReference type="Proteomes" id="UP000013111">
    <property type="component" value="Unassembled WGS sequence"/>
</dbReference>
<keyword evidence="6 18" id="KW-0808">Transferase</keyword>
<evidence type="ECO:0000259" key="17">
    <source>
        <dbReference type="PROSITE" id="PS50109"/>
    </source>
</evidence>
<evidence type="ECO:0000256" key="4">
    <source>
        <dbReference type="ARBA" id="ARBA00022475"/>
    </source>
</evidence>
<dbReference type="Gene3D" id="3.30.565.10">
    <property type="entry name" value="Histidine kinase-like ATPase, C-terminal domain"/>
    <property type="match status" value="1"/>
</dbReference>
<reference evidence="18 19" key="2">
    <citation type="submission" date="2013-04" db="EMBL/GenBank/DDBJ databases">
        <title>Comparative genomics of 12 strains of Erwinia amylovora identifies a pan-genome with a large conserved core and provides insights into host specificity.</title>
        <authorList>
            <person name="Mann R.A."/>
            <person name="Smits T.H.M."/>
            <person name="Buehlmann A."/>
            <person name="Blom J."/>
            <person name="Goesmann A."/>
            <person name="Frey J.E."/>
            <person name="Plummer K.M."/>
            <person name="Beer S.V."/>
            <person name="Luck J."/>
            <person name="Duffy B."/>
            <person name="Rodoni B."/>
        </authorList>
    </citation>
    <scope>NUCLEOTIDE SEQUENCE [LARGE SCALE GENOMIC DNA]</scope>
    <source>
        <strain evidence="19">CFBP 1232</strain>
    </source>
</reference>
<evidence type="ECO:0000256" key="13">
    <source>
        <dbReference type="ARBA" id="ARBA00023136"/>
    </source>
</evidence>
<keyword evidence="9" id="KW-0418">Kinase</keyword>
<sequence>MNYPKSSNCSGNRPMKLSTSVSLLVSAVIITVLLIAHLFYFVQISRMTQHSVKDKALAVARTLAVSPDIQRGLLQAPDNGIIQTITRATQRSNSLLFVVVTNMAGIRYSHPINNLVKQHFIGNDLSPALKGRENIAINSGKLGFALRVFTPIFDSHQRQIGVVAIGISLDEVVHQINHSRWNIFFSAVFGILVGAMGTYLLVRAAKRIMLGLEPHEISTLFEQHQAMLQSMKEGVIAVDERRQTSLINRSARQLLRKTGLLQALECDSPEVVAASGPLIDNLHGVMRSGIARRDEEINFNGRILLCNTMPVRNNQAIIGAICTFRDKTEISQLLQRLDGMVNYIDALRERSHEFMNKLHVILGLVHMKRYDRLENYILKTAHNYHTEIGSFLGKIKSPVIAGFLLSKINRADETGNRLKIDEDCQLPDNGSEQQVTVLITVLGNLIENALEAAGENGDGEISVLLHYHNGWLSCEVSDDGPGIAAARLKDLFTKGYSSKGDNRGVGLFLTKQQTESVGGKIIVESEPGVYTQFFVQLPWDGELKKA</sequence>
<dbReference type="Pfam" id="PF02518">
    <property type="entry name" value="HATPase_c"/>
    <property type="match status" value="1"/>
</dbReference>
<evidence type="ECO:0000256" key="10">
    <source>
        <dbReference type="ARBA" id="ARBA00022840"/>
    </source>
</evidence>
<keyword evidence="12" id="KW-0902">Two-component regulatory system</keyword>
<comment type="caution">
    <text evidence="18">The sequence shown here is derived from an EMBL/GenBank/DDBJ whole genome shotgun (WGS) entry which is preliminary data.</text>
</comment>
<gene>
    <name evidence="18" type="ORF">BN437_1609</name>
</gene>
<keyword evidence="10" id="KW-0067">ATP-binding</keyword>
<comment type="function">
    <text evidence="14">Member of the two-component regulatory system DcuR/DcuS. Involved in the C4-dicarboxylate-stimulated regulation of the genes encoding the anaerobic fumarate respiratory system (frdABCD; nuoAN; dcuB; sdhCDAB; etc.). Weakly regulates the aerobic C4-dicarboxylate transporter dctA. Activates DcuR by phosphorylation.</text>
</comment>
<evidence type="ECO:0000256" key="9">
    <source>
        <dbReference type="ARBA" id="ARBA00022777"/>
    </source>
</evidence>
<evidence type="ECO:0000313" key="19">
    <source>
        <dbReference type="Proteomes" id="UP000013111"/>
    </source>
</evidence>
<dbReference type="FunFam" id="1.10.287.130:FF:000011">
    <property type="entry name" value="Sensor histidine kinase DcuS"/>
    <property type="match status" value="1"/>
</dbReference>
<dbReference type="GO" id="GO:0000155">
    <property type="term" value="F:phosphorelay sensor kinase activity"/>
    <property type="evidence" value="ECO:0007669"/>
    <property type="project" value="InterPro"/>
</dbReference>
<dbReference type="EMBL" id="CAPB01000012">
    <property type="protein sequence ID" value="CCO93544.1"/>
    <property type="molecule type" value="Genomic_DNA"/>
</dbReference>
<evidence type="ECO:0000256" key="3">
    <source>
        <dbReference type="ARBA" id="ARBA00012438"/>
    </source>
</evidence>
<dbReference type="NCBIfam" id="NF008298">
    <property type="entry name" value="PRK11086.1"/>
    <property type="match status" value="1"/>
</dbReference>
<dbReference type="InterPro" id="IPR033463">
    <property type="entry name" value="sCache_3"/>
</dbReference>
<dbReference type="GO" id="GO:0005524">
    <property type="term" value="F:ATP binding"/>
    <property type="evidence" value="ECO:0007669"/>
    <property type="project" value="UniProtKB-KW"/>
</dbReference>
<accession>A0A831A3D5</accession>
<dbReference type="InterPro" id="IPR016120">
    <property type="entry name" value="Sig_transdc_His_kin_SpoOB"/>
</dbReference>
<dbReference type="GeneID" id="97605842"/>
<dbReference type="Gene3D" id="3.30.450.20">
    <property type="entry name" value="PAS domain"/>
    <property type="match status" value="2"/>
</dbReference>
<dbReference type="RefSeq" id="WP_004157261.1">
    <property type="nucleotide sequence ID" value="NZ_BAYW01000002.1"/>
</dbReference>
<evidence type="ECO:0000256" key="1">
    <source>
        <dbReference type="ARBA" id="ARBA00000085"/>
    </source>
</evidence>
<proteinExistence type="predicted"/>
<dbReference type="SUPFAM" id="SSF55890">
    <property type="entry name" value="Sporulation response regulatory protein Spo0B"/>
    <property type="match status" value="1"/>
</dbReference>
<dbReference type="PANTHER" id="PTHR43547:SF10">
    <property type="entry name" value="SENSOR HISTIDINE KINASE DCUS"/>
    <property type="match status" value="1"/>
</dbReference>
<dbReference type="InterPro" id="IPR005467">
    <property type="entry name" value="His_kinase_dom"/>
</dbReference>
<evidence type="ECO:0000256" key="15">
    <source>
        <dbReference type="ARBA" id="ARBA00067636"/>
    </source>
</evidence>
<dbReference type="SUPFAM" id="SSF55874">
    <property type="entry name" value="ATPase domain of HSP90 chaperone/DNA topoisomerase II/histidine kinase"/>
    <property type="match status" value="1"/>
</dbReference>
<dbReference type="AlphaFoldDB" id="A0A831A3D5"/>
<evidence type="ECO:0000256" key="7">
    <source>
        <dbReference type="ARBA" id="ARBA00022692"/>
    </source>
</evidence>
<dbReference type="Pfam" id="PF17203">
    <property type="entry name" value="sCache_3_2"/>
    <property type="match status" value="1"/>
</dbReference>
<dbReference type="CDD" id="cd16915">
    <property type="entry name" value="HATPase_DpiB-CitA-like"/>
    <property type="match status" value="1"/>
</dbReference>
<dbReference type="GO" id="GO:0006355">
    <property type="term" value="P:regulation of DNA-templated transcription"/>
    <property type="evidence" value="ECO:0007669"/>
    <property type="project" value="InterPro"/>
</dbReference>
<dbReference type="InterPro" id="IPR004358">
    <property type="entry name" value="Sig_transdc_His_kin-like_C"/>
</dbReference>
<keyword evidence="13 16" id="KW-0472">Membrane</keyword>
<comment type="subcellular location">
    <subcellularLocation>
        <location evidence="2">Cell membrane</location>
        <topology evidence="2">Multi-pass membrane protein</topology>
    </subcellularLocation>
</comment>
<evidence type="ECO:0000256" key="12">
    <source>
        <dbReference type="ARBA" id="ARBA00023012"/>
    </source>
</evidence>
<evidence type="ECO:0000313" key="18">
    <source>
        <dbReference type="EMBL" id="CCO93544.1"/>
    </source>
</evidence>
<dbReference type="PANTHER" id="PTHR43547">
    <property type="entry name" value="TWO-COMPONENT HISTIDINE KINASE"/>
    <property type="match status" value="1"/>
</dbReference>
<dbReference type="InterPro" id="IPR029151">
    <property type="entry name" value="Sensor-like_sf"/>
</dbReference>
<evidence type="ECO:0000256" key="5">
    <source>
        <dbReference type="ARBA" id="ARBA00022553"/>
    </source>
</evidence>
<dbReference type="SUPFAM" id="SSF103190">
    <property type="entry name" value="Sensory domain-like"/>
    <property type="match status" value="1"/>
</dbReference>
<dbReference type="PROSITE" id="PS50109">
    <property type="entry name" value="HIS_KIN"/>
    <property type="match status" value="1"/>
</dbReference>
<feature type="transmembrane region" description="Helical" evidence="16">
    <location>
        <begin position="181"/>
        <end position="202"/>
    </location>
</feature>
<dbReference type="FunFam" id="3.30.450.20:FF:000018">
    <property type="entry name" value="Sensor histidine kinase DcuS"/>
    <property type="match status" value="1"/>
</dbReference>
<protein>
    <recommendedName>
        <fullName evidence="15">Sensor histidine kinase DcuS</fullName>
        <ecNumber evidence="3">2.7.13.3</ecNumber>
    </recommendedName>
</protein>
<evidence type="ECO:0000256" key="16">
    <source>
        <dbReference type="SAM" id="Phobius"/>
    </source>
</evidence>
<dbReference type="SMART" id="SM00387">
    <property type="entry name" value="HATPase_c"/>
    <property type="match status" value="1"/>
</dbReference>
<dbReference type="InterPro" id="IPR036890">
    <property type="entry name" value="HATPase_C_sf"/>
</dbReference>
<dbReference type="GO" id="GO:0005886">
    <property type="term" value="C:plasma membrane"/>
    <property type="evidence" value="ECO:0007669"/>
    <property type="project" value="UniProtKB-SubCell"/>
</dbReference>
<feature type="transmembrane region" description="Helical" evidence="16">
    <location>
        <begin position="21"/>
        <end position="42"/>
    </location>
</feature>
<dbReference type="Pfam" id="PF00989">
    <property type="entry name" value="PAS"/>
    <property type="match status" value="1"/>
</dbReference>
<dbReference type="EC" id="2.7.13.3" evidence="3"/>
<keyword evidence="4" id="KW-1003">Cell membrane</keyword>
<name>A0A831A3D5_ERWAM</name>
<reference evidence="18 19" key="1">
    <citation type="submission" date="2012-11" db="EMBL/GenBank/DDBJ databases">
        <authorList>
            <person name="Linke B."/>
        </authorList>
    </citation>
    <scope>NUCLEOTIDE SEQUENCE [LARGE SCALE GENOMIC DNA]</scope>
    <source>
        <strain evidence="19">CFBP 1232</strain>
    </source>
</reference>